<dbReference type="GO" id="GO:0016020">
    <property type="term" value="C:membrane"/>
    <property type="evidence" value="ECO:0007669"/>
    <property type="project" value="TreeGrafter"/>
</dbReference>
<sequence>MNLSFRIAFLQAIIIKLTNADLPVLGGAIESAKSNNQLSAAASNGKTNGRHAENIECRDEAGNQIFNAMHFIPSGPDVCKLCVCENGIAKSCRAVLCTPPPDSAATTPSIIIVCCFLRCCYRKHRAANRPQENEQDTLERDGLIHFNAFLKVCDKNGKKLSTGDIGEIYMKFEFGYLQCYSELPDAMRMNADEEGYYRTGDIGYIKKGVVYILDKTRYISDRRNSNLRCSRF</sequence>
<dbReference type="OrthoDB" id="6288751at2759"/>
<dbReference type="EMBL" id="JADBJN010000001">
    <property type="protein sequence ID" value="KAG5680118.1"/>
    <property type="molecule type" value="Genomic_DNA"/>
</dbReference>
<protein>
    <recommendedName>
        <fullName evidence="4">AMP-dependent synthetase/ligase domain-containing protein</fullName>
    </recommendedName>
</protein>
<evidence type="ECO:0000313" key="2">
    <source>
        <dbReference type="EMBL" id="KAG5680118.1"/>
    </source>
</evidence>
<dbReference type="AlphaFoldDB" id="A0A9J6CER7"/>
<keyword evidence="1" id="KW-0732">Signal</keyword>
<dbReference type="SUPFAM" id="SSF56801">
    <property type="entry name" value="Acetyl-CoA synthetase-like"/>
    <property type="match status" value="1"/>
</dbReference>
<evidence type="ECO:0008006" key="4">
    <source>
        <dbReference type="Google" id="ProtNLM"/>
    </source>
</evidence>
<keyword evidence="3" id="KW-1185">Reference proteome</keyword>
<feature type="signal peptide" evidence="1">
    <location>
        <begin position="1"/>
        <end position="20"/>
    </location>
</feature>
<dbReference type="PANTHER" id="PTHR15256:SF6">
    <property type="entry name" value="INTEGRAL MEMBRANE PROTEIN DGCR2_IDD"/>
    <property type="match status" value="1"/>
</dbReference>
<dbReference type="InterPro" id="IPR042378">
    <property type="entry name" value="IDD"/>
</dbReference>
<comment type="caution">
    <text evidence="2">The sequence shown here is derived from an EMBL/GenBank/DDBJ whole genome shotgun (WGS) entry which is preliminary data.</text>
</comment>
<proteinExistence type="predicted"/>
<dbReference type="Proteomes" id="UP001107558">
    <property type="component" value="Chromosome 1"/>
</dbReference>
<name>A0A9J6CER7_POLVA</name>
<organism evidence="2 3">
    <name type="scientific">Polypedilum vanderplanki</name>
    <name type="common">Sleeping chironomid midge</name>
    <dbReference type="NCBI Taxonomy" id="319348"/>
    <lineage>
        <taxon>Eukaryota</taxon>
        <taxon>Metazoa</taxon>
        <taxon>Ecdysozoa</taxon>
        <taxon>Arthropoda</taxon>
        <taxon>Hexapoda</taxon>
        <taxon>Insecta</taxon>
        <taxon>Pterygota</taxon>
        <taxon>Neoptera</taxon>
        <taxon>Endopterygota</taxon>
        <taxon>Diptera</taxon>
        <taxon>Nematocera</taxon>
        <taxon>Chironomoidea</taxon>
        <taxon>Chironomidae</taxon>
        <taxon>Chironominae</taxon>
        <taxon>Polypedilum</taxon>
        <taxon>Polypedilum</taxon>
    </lineage>
</organism>
<dbReference type="InterPro" id="IPR042099">
    <property type="entry name" value="ANL_N_sf"/>
</dbReference>
<gene>
    <name evidence="2" type="ORF">PVAND_009643</name>
</gene>
<reference evidence="2" key="1">
    <citation type="submission" date="2021-03" db="EMBL/GenBank/DDBJ databases">
        <title>Chromosome level genome of the anhydrobiotic midge Polypedilum vanderplanki.</title>
        <authorList>
            <person name="Yoshida Y."/>
            <person name="Kikawada T."/>
            <person name="Gusev O."/>
        </authorList>
    </citation>
    <scope>NUCLEOTIDE SEQUENCE</scope>
    <source>
        <strain evidence="2">NIAS01</strain>
        <tissue evidence="2">Whole body or cell culture</tissue>
    </source>
</reference>
<feature type="chain" id="PRO_5039945716" description="AMP-dependent synthetase/ligase domain-containing protein" evidence="1">
    <location>
        <begin position="21"/>
        <end position="232"/>
    </location>
</feature>
<evidence type="ECO:0000313" key="3">
    <source>
        <dbReference type="Proteomes" id="UP001107558"/>
    </source>
</evidence>
<dbReference type="PANTHER" id="PTHR15256">
    <property type="entry name" value="INTEGRAL MEMBRANE PROTEIN DGCR2/IDD"/>
    <property type="match status" value="1"/>
</dbReference>
<dbReference type="Gene3D" id="3.40.50.12780">
    <property type="entry name" value="N-terminal domain of ligase-like"/>
    <property type="match status" value="1"/>
</dbReference>
<evidence type="ECO:0000256" key="1">
    <source>
        <dbReference type="SAM" id="SignalP"/>
    </source>
</evidence>
<accession>A0A9J6CER7</accession>